<dbReference type="InterPro" id="IPR050557">
    <property type="entry name" value="RTX_toxin/Mannuronan_C5-epim"/>
</dbReference>
<comment type="caution">
    <text evidence="5">The sequence shown here is derived from an EMBL/GenBank/DDBJ whole genome shotgun (WGS) entry which is preliminary data.</text>
</comment>
<evidence type="ECO:0000313" key="5">
    <source>
        <dbReference type="EMBL" id="TWT20268.1"/>
    </source>
</evidence>
<evidence type="ECO:0000256" key="2">
    <source>
        <dbReference type="ARBA" id="ARBA00022525"/>
    </source>
</evidence>
<dbReference type="RefSeq" id="WP_146387955.1">
    <property type="nucleotide sequence ID" value="NZ_VOHK01000004.1"/>
</dbReference>
<dbReference type="GO" id="GO:0005509">
    <property type="term" value="F:calcium ion binding"/>
    <property type="evidence" value="ECO:0007669"/>
    <property type="project" value="InterPro"/>
</dbReference>
<dbReference type="InterPro" id="IPR028208">
    <property type="entry name" value="Effector_pro_NleD-like"/>
</dbReference>
<dbReference type="InterPro" id="IPR001343">
    <property type="entry name" value="Hemolysn_Ca-bd"/>
</dbReference>
<evidence type="ECO:0000256" key="3">
    <source>
        <dbReference type="ARBA" id="ARBA00022837"/>
    </source>
</evidence>
<evidence type="ECO:0008006" key="7">
    <source>
        <dbReference type="Google" id="ProtNLM"/>
    </source>
</evidence>
<evidence type="ECO:0000256" key="4">
    <source>
        <dbReference type="SAM" id="MobiDB-lite"/>
    </source>
</evidence>
<dbReference type="InterPro" id="IPR018511">
    <property type="entry name" value="Hemolysin-typ_Ca-bd_CS"/>
</dbReference>
<dbReference type="PANTHER" id="PTHR38340:SF1">
    <property type="entry name" value="S-LAYER PROTEIN"/>
    <property type="match status" value="1"/>
</dbReference>
<dbReference type="GO" id="GO:0005576">
    <property type="term" value="C:extracellular region"/>
    <property type="evidence" value="ECO:0007669"/>
    <property type="project" value="UniProtKB-SubCell"/>
</dbReference>
<dbReference type="PROSITE" id="PS00330">
    <property type="entry name" value="HEMOLYSIN_CALCIUM"/>
    <property type="match status" value="1"/>
</dbReference>
<name>A0A5C5U3I0_9GAMM</name>
<dbReference type="OrthoDB" id="5952792at2"/>
<dbReference type="Gene3D" id="2.150.10.10">
    <property type="entry name" value="Serralysin-like metalloprotease, C-terminal"/>
    <property type="match status" value="2"/>
</dbReference>
<dbReference type="PANTHER" id="PTHR38340">
    <property type="entry name" value="S-LAYER PROTEIN"/>
    <property type="match status" value="1"/>
</dbReference>
<feature type="compositionally biased region" description="Polar residues" evidence="4">
    <location>
        <begin position="66"/>
        <end position="80"/>
    </location>
</feature>
<accession>A0A5C5U3I0</accession>
<keyword evidence="3" id="KW-0106">Calcium</keyword>
<feature type="compositionally biased region" description="Polar residues" evidence="4">
    <location>
        <begin position="1"/>
        <end position="11"/>
    </location>
</feature>
<sequence length="528" mass="54641">MSIQTDTSSIADATLPRTDGYWEDPAVDANRLSSSSELDRNPVDPASVEESPLLSLLPRLGATEIDGNQSNPAGRTTGQTPDGKDIQVDPLHGDGTVTIARERTIAEAGFGQTYVSSDQLVLTTGGDNDRVGVSQRDDGTLDVTVNGQSYAVRVADGQELTIRTGAGDDVIEVASNVTVNIVADTGEGDDKLDIAGSGDNRIDAGDGNDSVDLSAATGRNDVFGGSGDDIIQGGSGVDVIYGGDGNDSIDGGAGRNYLEGGAGNDTIRSRGTGDMVSGGLGDDILHAASGASSLYAGAGNDTIEGAGDQTTVYAEATDLINAATGARPTVVNVEIDSAVGSTVTVEGSDAFVQRVQADIEFLRSSPNGQQMLAEFDNTAATKGNRVTIKELSNEQNGFAMPAEDGATWADVQITNGVAGRGVETDIRYNPSFHMDAFPAPVVVLYHEMSHAYNFSNGTLQPGNYSGPDVADRGISNSERQAVGLETTAPAYDFDGDPSTPPTTANPDHLTENGLRGELGLPDRPSYRL</sequence>
<feature type="region of interest" description="Disordered" evidence="4">
    <location>
        <begin position="488"/>
        <end position="528"/>
    </location>
</feature>
<reference evidence="5 6" key="1">
    <citation type="journal article" date="2008" name="Int. J. Syst. Evol. Microbiol.">
        <title>Luteimonas marina sp. nov., isolated from seawater.</title>
        <authorList>
            <person name="Baik K.S."/>
            <person name="Park S.C."/>
            <person name="Kim M.S."/>
            <person name="Kim E.M."/>
            <person name="Park C."/>
            <person name="Chun J."/>
            <person name="Seong C.N."/>
        </authorList>
    </citation>
    <scope>NUCLEOTIDE SEQUENCE [LARGE SCALE GENOMIC DNA]</scope>
    <source>
        <strain evidence="5 6">FR1330</strain>
    </source>
</reference>
<dbReference type="InterPro" id="IPR011049">
    <property type="entry name" value="Serralysin-like_metalloprot_C"/>
</dbReference>
<dbReference type="AlphaFoldDB" id="A0A5C5U3I0"/>
<feature type="compositionally biased region" description="Low complexity" evidence="4">
    <location>
        <begin position="49"/>
        <end position="58"/>
    </location>
</feature>
<evidence type="ECO:0000256" key="1">
    <source>
        <dbReference type="ARBA" id="ARBA00004613"/>
    </source>
</evidence>
<dbReference type="EMBL" id="VOHK01000004">
    <property type="protein sequence ID" value="TWT20268.1"/>
    <property type="molecule type" value="Genomic_DNA"/>
</dbReference>
<dbReference type="Pfam" id="PF14891">
    <property type="entry name" value="Peptidase_M91"/>
    <property type="match status" value="1"/>
</dbReference>
<keyword evidence="6" id="KW-1185">Reference proteome</keyword>
<organism evidence="5 6">
    <name type="scientific">Luteimonas marina</name>
    <dbReference type="NCBI Taxonomy" id="488485"/>
    <lineage>
        <taxon>Bacteria</taxon>
        <taxon>Pseudomonadati</taxon>
        <taxon>Pseudomonadota</taxon>
        <taxon>Gammaproteobacteria</taxon>
        <taxon>Lysobacterales</taxon>
        <taxon>Lysobacteraceae</taxon>
        <taxon>Luteimonas</taxon>
    </lineage>
</organism>
<comment type="subcellular location">
    <subcellularLocation>
        <location evidence="1">Secreted</location>
    </subcellularLocation>
</comment>
<proteinExistence type="predicted"/>
<dbReference type="PRINTS" id="PR00313">
    <property type="entry name" value="CABNDNGRPT"/>
</dbReference>
<protein>
    <recommendedName>
        <fullName evidence="7">Hemolysin</fullName>
    </recommendedName>
</protein>
<dbReference type="Pfam" id="PF00353">
    <property type="entry name" value="HemolysinCabind"/>
    <property type="match status" value="3"/>
</dbReference>
<evidence type="ECO:0000313" key="6">
    <source>
        <dbReference type="Proteomes" id="UP000319980"/>
    </source>
</evidence>
<keyword evidence="2" id="KW-0964">Secreted</keyword>
<dbReference type="SUPFAM" id="SSF51120">
    <property type="entry name" value="beta-Roll"/>
    <property type="match status" value="1"/>
</dbReference>
<gene>
    <name evidence="5" type="ORF">FQY83_11065</name>
</gene>
<dbReference type="Proteomes" id="UP000319980">
    <property type="component" value="Unassembled WGS sequence"/>
</dbReference>
<feature type="region of interest" description="Disordered" evidence="4">
    <location>
        <begin position="1"/>
        <end position="92"/>
    </location>
</feature>